<protein>
    <submittedName>
        <fullName evidence="9">NADH-ubiquinone oxidoreductase-related protein</fullName>
    </submittedName>
</protein>
<keyword evidence="9" id="KW-0830">Ubiquinone</keyword>
<dbReference type="Pfam" id="PF04800">
    <property type="entry name" value="NDUS4"/>
    <property type="match status" value="1"/>
</dbReference>
<accession>A0A3B0R3D6</accession>
<keyword evidence="8" id="KW-0472">Membrane</keyword>
<evidence type="ECO:0000256" key="6">
    <source>
        <dbReference type="ARBA" id="ARBA00022982"/>
    </source>
</evidence>
<evidence type="ECO:0000256" key="4">
    <source>
        <dbReference type="ARBA" id="ARBA00022792"/>
    </source>
</evidence>
<dbReference type="PANTHER" id="PTHR12219">
    <property type="entry name" value="NADH-UBIQUINONE OXIDOREDUCTASE"/>
    <property type="match status" value="1"/>
</dbReference>
<keyword evidence="7" id="KW-0496">Mitochondrion</keyword>
<evidence type="ECO:0000256" key="1">
    <source>
        <dbReference type="ARBA" id="ARBA00004273"/>
    </source>
</evidence>
<comment type="subcellular location">
    <subcellularLocation>
        <location evidence="1">Mitochondrion inner membrane</location>
    </subcellularLocation>
</comment>
<reference evidence="9" key="1">
    <citation type="submission" date="2018-06" db="EMBL/GenBank/DDBJ databases">
        <authorList>
            <person name="Zhirakovskaya E."/>
        </authorList>
    </citation>
    <scope>NUCLEOTIDE SEQUENCE</scope>
</reference>
<dbReference type="GO" id="GO:0005743">
    <property type="term" value="C:mitochondrial inner membrane"/>
    <property type="evidence" value="ECO:0007669"/>
    <property type="project" value="UniProtKB-SubCell"/>
</dbReference>
<dbReference type="PANTHER" id="PTHR12219:SF8">
    <property type="entry name" value="NADH DEHYDROGENASE [UBIQUINONE] IRON-SULFUR PROTEIN 4, MITOCHONDRIAL"/>
    <property type="match status" value="1"/>
</dbReference>
<dbReference type="InterPro" id="IPR038532">
    <property type="entry name" value="NDUFS4-like_sf"/>
</dbReference>
<sequence>MTARIYCPTKNAMQSGLKNTHEWIMEYEAAQGKSLDPLMGWTGTSDMTGQIKLKFATREEAVSYAKRSGIFYEVIEPKARKTRLRSYADVFAYHG</sequence>
<evidence type="ECO:0000256" key="7">
    <source>
        <dbReference type="ARBA" id="ARBA00023128"/>
    </source>
</evidence>
<gene>
    <name evidence="9" type="ORF">MNBD_ALPHA02-831</name>
</gene>
<name>A0A3B0R3D6_9ZZZZ</name>
<dbReference type="InterPro" id="IPR006885">
    <property type="entry name" value="NADH_UbQ_FeS_4_mit-like"/>
</dbReference>
<dbReference type="Gene3D" id="3.30.160.190">
    <property type="entry name" value="atu1810 like domain"/>
    <property type="match status" value="1"/>
</dbReference>
<organism evidence="9">
    <name type="scientific">hydrothermal vent metagenome</name>
    <dbReference type="NCBI Taxonomy" id="652676"/>
    <lineage>
        <taxon>unclassified sequences</taxon>
        <taxon>metagenomes</taxon>
        <taxon>ecological metagenomes</taxon>
    </lineage>
</organism>
<evidence type="ECO:0000256" key="2">
    <source>
        <dbReference type="ARBA" id="ARBA00022448"/>
    </source>
</evidence>
<evidence type="ECO:0000313" key="9">
    <source>
        <dbReference type="EMBL" id="VAV86819.1"/>
    </source>
</evidence>
<keyword evidence="3" id="KW-0679">Respiratory chain</keyword>
<dbReference type="GO" id="GO:0022900">
    <property type="term" value="P:electron transport chain"/>
    <property type="evidence" value="ECO:0007669"/>
    <property type="project" value="InterPro"/>
</dbReference>
<keyword evidence="5" id="KW-0809">Transit peptide</keyword>
<keyword evidence="6" id="KW-0249">Electron transport</keyword>
<dbReference type="EMBL" id="UOED01000015">
    <property type="protein sequence ID" value="VAV86819.1"/>
    <property type="molecule type" value="Genomic_DNA"/>
</dbReference>
<evidence type="ECO:0000256" key="8">
    <source>
        <dbReference type="ARBA" id="ARBA00023136"/>
    </source>
</evidence>
<keyword evidence="4" id="KW-0999">Mitochondrion inner membrane</keyword>
<keyword evidence="2" id="KW-0813">Transport</keyword>
<dbReference type="AlphaFoldDB" id="A0A3B0R3D6"/>
<evidence type="ECO:0000256" key="3">
    <source>
        <dbReference type="ARBA" id="ARBA00022660"/>
    </source>
</evidence>
<evidence type="ECO:0000256" key="5">
    <source>
        <dbReference type="ARBA" id="ARBA00022946"/>
    </source>
</evidence>
<proteinExistence type="predicted"/>